<name>H1Y5I1_9SPHI</name>
<keyword evidence="1 3" id="KW-0378">Hydrolase</keyword>
<feature type="chain" id="PRO_5003558321" evidence="2">
    <location>
        <begin position="26"/>
        <end position="381"/>
    </location>
</feature>
<dbReference type="eggNOG" id="COG4225">
    <property type="taxonomic scope" value="Bacteria"/>
</dbReference>
<dbReference type="AlphaFoldDB" id="H1Y5I1"/>
<dbReference type="GO" id="GO:0016787">
    <property type="term" value="F:hydrolase activity"/>
    <property type="evidence" value="ECO:0007669"/>
    <property type="project" value="UniProtKB-KW"/>
</dbReference>
<keyword evidence="4" id="KW-1185">Reference proteome</keyword>
<keyword evidence="2" id="KW-0732">Signal</keyword>
<dbReference type="Gene3D" id="1.50.10.10">
    <property type="match status" value="1"/>
</dbReference>
<dbReference type="GO" id="GO:0005975">
    <property type="term" value="P:carbohydrate metabolic process"/>
    <property type="evidence" value="ECO:0007669"/>
    <property type="project" value="InterPro"/>
</dbReference>
<sequence length="381" mass="43574">MKKHLSVSFHTILIMLLLANIAASAKKRYHKPGVNPSDSIYQYMKKVADWQWRDLETNGWKNNQKDWTNGAMYTGMLAWANIAHDDSYYQKLVKVGDDNQWKIGNHRHFADDYCIGQMYAQLYKKYKNPRYIADFKSMADTLVVLPHTEPLLWVNNIHLREWAWCDALFMGPPALAYLSQATGDARYLDKACKLWWKSSGYLYSNDQHLFFRDSRYFTQKEKNGKNVFWSRGNGWVMGGMVNLLSVMPANHPDRAKFIRQFKQMAASIARLQQPDGTWHASLLDPDSYPTKETSGTGFFCYAFAWGINQKILLYNEFYPVVAKAWSALTSAVHADGKLGYVQPQGAAPEKVTADDTEVYGVGAFLLAGTEMLKLKNNALQP</sequence>
<proteinExistence type="predicted"/>
<dbReference type="RefSeq" id="WP_008510475.1">
    <property type="nucleotide sequence ID" value="NZ_CM001403.1"/>
</dbReference>
<dbReference type="SUPFAM" id="SSF48208">
    <property type="entry name" value="Six-hairpin glycosidases"/>
    <property type="match status" value="1"/>
</dbReference>
<feature type="signal peptide" evidence="2">
    <location>
        <begin position="1"/>
        <end position="25"/>
    </location>
</feature>
<protein>
    <submittedName>
        <fullName evidence="3">Glycosyl hydrolase family 88</fullName>
    </submittedName>
</protein>
<evidence type="ECO:0000313" key="3">
    <source>
        <dbReference type="EMBL" id="EHQ29333.1"/>
    </source>
</evidence>
<dbReference type="Proteomes" id="UP000002774">
    <property type="component" value="Chromosome"/>
</dbReference>
<dbReference type="PANTHER" id="PTHR33886">
    <property type="entry name" value="UNSATURATED RHAMNOGALACTURONAN HYDROLASE (EUROFUNG)"/>
    <property type="match status" value="1"/>
</dbReference>
<dbReference type="OrthoDB" id="258246at2"/>
<dbReference type="STRING" id="714943.Mucpa_5258"/>
<dbReference type="PANTHER" id="PTHR33886:SF8">
    <property type="entry name" value="UNSATURATED RHAMNOGALACTURONAN HYDROLASE (EUROFUNG)"/>
    <property type="match status" value="1"/>
</dbReference>
<dbReference type="InterPro" id="IPR008928">
    <property type="entry name" value="6-hairpin_glycosidase_sf"/>
</dbReference>
<dbReference type="HOGENOM" id="CLU_042785_0_0_10"/>
<accession>H1Y5I1</accession>
<evidence type="ECO:0000256" key="2">
    <source>
        <dbReference type="SAM" id="SignalP"/>
    </source>
</evidence>
<evidence type="ECO:0000256" key="1">
    <source>
        <dbReference type="ARBA" id="ARBA00022801"/>
    </source>
</evidence>
<dbReference type="InterPro" id="IPR052043">
    <property type="entry name" value="PolySaccharide_Degr_Enz"/>
</dbReference>
<dbReference type="InterPro" id="IPR010905">
    <property type="entry name" value="Glyco_hydro_88"/>
</dbReference>
<gene>
    <name evidence="3" type="ORF">Mucpa_5258</name>
</gene>
<dbReference type="EMBL" id="CM001403">
    <property type="protein sequence ID" value="EHQ29333.1"/>
    <property type="molecule type" value="Genomic_DNA"/>
</dbReference>
<reference evidence="3" key="1">
    <citation type="submission" date="2011-09" db="EMBL/GenBank/DDBJ databases">
        <title>The permanent draft genome of Mucilaginibacter paludis DSM 18603.</title>
        <authorList>
            <consortium name="US DOE Joint Genome Institute (JGI-PGF)"/>
            <person name="Lucas S."/>
            <person name="Han J."/>
            <person name="Lapidus A."/>
            <person name="Bruce D."/>
            <person name="Goodwin L."/>
            <person name="Pitluck S."/>
            <person name="Peters L."/>
            <person name="Kyrpides N."/>
            <person name="Mavromatis K."/>
            <person name="Ivanova N."/>
            <person name="Mikhailova N."/>
            <person name="Held B."/>
            <person name="Detter J.C."/>
            <person name="Tapia R."/>
            <person name="Han C."/>
            <person name="Land M."/>
            <person name="Hauser L."/>
            <person name="Markowitz V."/>
            <person name="Cheng J.-F."/>
            <person name="Hugenholtz P."/>
            <person name="Woyke T."/>
            <person name="Wu D."/>
            <person name="Tindall B."/>
            <person name="Brambilla E."/>
            <person name="Klenk H.-P."/>
            <person name="Eisen J.A."/>
        </authorList>
    </citation>
    <scope>NUCLEOTIDE SEQUENCE [LARGE SCALE GENOMIC DNA]</scope>
    <source>
        <strain evidence="3">DSM 18603</strain>
    </source>
</reference>
<dbReference type="Pfam" id="PF07470">
    <property type="entry name" value="Glyco_hydro_88"/>
    <property type="match status" value="1"/>
</dbReference>
<evidence type="ECO:0000313" key="4">
    <source>
        <dbReference type="Proteomes" id="UP000002774"/>
    </source>
</evidence>
<dbReference type="InterPro" id="IPR012341">
    <property type="entry name" value="6hp_glycosidase-like_sf"/>
</dbReference>
<organism evidence="3 4">
    <name type="scientific">Mucilaginibacter paludis DSM 18603</name>
    <dbReference type="NCBI Taxonomy" id="714943"/>
    <lineage>
        <taxon>Bacteria</taxon>
        <taxon>Pseudomonadati</taxon>
        <taxon>Bacteroidota</taxon>
        <taxon>Sphingobacteriia</taxon>
        <taxon>Sphingobacteriales</taxon>
        <taxon>Sphingobacteriaceae</taxon>
        <taxon>Mucilaginibacter</taxon>
    </lineage>
</organism>